<dbReference type="PANTHER" id="PTHR11730:SF58">
    <property type="entry name" value="AMMONIUM TRANSPORTER"/>
    <property type="match status" value="1"/>
</dbReference>
<feature type="transmembrane region" description="Helical" evidence="8">
    <location>
        <begin position="500"/>
        <end position="525"/>
    </location>
</feature>
<evidence type="ECO:0000256" key="9">
    <source>
        <dbReference type="SAM" id="MobiDB-lite"/>
    </source>
</evidence>
<keyword evidence="5 8" id="KW-1133">Transmembrane helix</keyword>
<keyword evidence="6 8" id="KW-0472">Membrane</keyword>
<keyword evidence="12" id="KW-1185">Reference proteome</keyword>
<feature type="non-terminal residue" evidence="11">
    <location>
        <position position="1"/>
    </location>
</feature>
<evidence type="ECO:0000256" key="8">
    <source>
        <dbReference type="RuleBase" id="RU362002"/>
    </source>
</evidence>
<evidence type="ECO:0000313" key="11">
    <source>
        <dbReference type="EMBL" id="KAK7481363.1"/>
    </source>
</evidence>
<evidence type="ECO:0000256" key="1">
    <source>
        <dbReference type="ARBA" id="ARBA00004141"/>
    </source>
</evidence>
<feature type="transmembrane region" description="Helical" evidence="8">
    <location>
        <begin position="294"/>
        <end position="317"/>
    </location>
</feature>
<feature type="transmembrane region" description="Helical" evidence="8">
    <location>
        <begin position="427"/>
        <end position="446"/>
    </location>
</feature>
<dbReference type="InterPro" id="IPR024041">
    <property type="entry name" value="NH4_transpt_AmtB-like_dom"/>
</dbReference>
<evidence type="ECO:0000256" key="3">
    <source>
        <dbReference type="ARBA" id="ARBA00022448"/>
    </source>
</evidence>
<evidence type="ECO:0000256" key="5">
    <source>
        <dbReference type="ARBA" id="ARBA00022989"/>
    </source>
</evidence>
<evidence type="ECO:0000259" key="10">
    <source>
        <dbReference type="Pfam" id="PF00909"/>
    </source>
</evidence>
<dbReference type="Gene3D" id="1.10.3430.10">
    <property type="entry name" value="Ammonium transporter AmtB like domains"/>
    <property type="match status" value="1"/>
</dbReference>
<comment type="similarity">
    <text evidence="2 8">Belongs to the ammonia transporter channel (TC 1.A.11.2) family.</text>
</comment>
<keyword evidence="7 8" id="KW-0924">Ammonia transport</keyword>
<keyword evidence="3 8" id="KW-0813">Transport</keyword>
<dbReference type="Proteomes" id="UP001519460">
    <property type="component" value="Unassembled WGS sequence"/>
</dbReference>
<feature type="domain" description="Ammonium transporter AmtB-like" evidence="10">
    <location>
        <begin position="148"/>
        <end position="549"/>
    </location>
</feature>
<feature type="transmembrane region" description="Helical" evidence="8">
    <location>
        <begin position="372"/>
        <end position="393"/>
    </location>
</feature>
<feature type="transmembrane region" description="Helical" evidence="8">
    <location>
        <begin position="338"/>
        <end position="360"/>
    </location>
</feature>
<dbReference type="InterPro" id="IPR001905">
    <property type="entry name" value="Ammonium_transpt"/>
</dbReference>
<dbReference type="Pfam" id="PF00909">
    <property type="entry name" value="Ammonium_transp"/>
    <property type="match status" value="1"/>
</dbReference>
<comment type="subcellular location">
    <subcellularLocation>
        <location evidence="8">Cell membrane</location>
        <topology evidence="8">Multi-pass membrane protein</topology>
    </subcellularLocation>
    <subcellularLocation>
        <location evidence="1">Membrane</location>
        <topology evidence="1">Multi-pass membrane protein</topology>
    </subcellularLocation>
</comment>
<keyword evidence="4 8" id="KW-0812">Transmembrane</keyword>
<dbReference type="InterPro" id="IPR029020">
    <property type="entry name" value="Ammonium/urea_transptr"/>
</dbReference>
<proteinExistence type="inferred from homology"/>
<dbReference type="FunFam" id="1.10.3430.10:FF:000008">
    <property type="entry name" value="Ammonium transporter"/>
    <property type="match status" value="1"/>
</dbReference>
<accession>A0ABD0K3D7</accession>
<feature type="region of interest" description="Disordered" evidence="9">
    <location>
        <begin position="564"/>
        <end position="583"/>
    </location>
</feature>
<dbReference type="GO" id="GO:0005886">
    <property type="term" value="C:plasma membrane"/>
    <property type="evidence" value="ECO:0007669"/>
    <property type="project" value="UniProtKB-SubCell"/>
</dbReference>
<evidence type="ECO:0000256" key="2">
    <source>
        <dbReference type="ARBA" id="ARBA00005887"/>
    </source>
</evidence>
<dbReference type="NCBIfam" id="TIGR00836">
    <property type="entry name" value="amt"/>
    <property type="match status" value="1"/>
</dbReference>
<dbReference type="SUPFAM" id="SSF111352">
    <property type="entry name" value="Ammonium transporter"/>
    <property type="match status" value="1"/>
</dbReference>
<dbReference type="PANTHER" id="PTHR11730">
    <property type="entry name" value="AMMONIUM TRANSPORTER"/>
    <property type="match status" value="1"/>
</dbReference>
<evidence type="ECO:0000256" key="4">
    <source>
        <dbReference type="ARBA" id="ARBA00022692"/>
    </source>
</evidence>
<feature type="transmembrane region" description="Helical" evidence="8">
    <location>
        <begin position="231"/>
        <end position="251"/>
    </location>
</feature>
<sequence>RRDKRDGKRGGSWCHNLPFHCVAPRIALFAYCLESSRLCDAEGKTLRREEGDREEVTLDIAYTNQTHAFKVPTAAMLVNADNHANETSLSVLSFEGTGLLRLEPLEQAGEEEAGGPGDISNNLTMLCSSNATNLRNGCGSDDPASDAVWILTSTFIIFTMQAGFGLLESGSVSTKNEVNIMVKNAVDVIYGGVTYFMVGYGFSFGQDPTYKNAFSGWGSFLLLDGDEDFGWYYAKFFFQASFATTATTIVSGAMAERTKLESYILFSVLNTFVYCFPAHWVWAEGGWLEQMGVIDVAGAGPVHLVGGATGLVATLMLKPRHKRYDRQEPPPMGSPTNALLGMFMLWWGWLGFNCGSTFGISGHKWKLAARSAVATICASIGGGGTGLAFSYFIRNRRFEITFLINGLLGALVGITASCALVDPWEGMLIGMVGSMFSILTSLLLDVLHVDDPVGCVGTHASGAVWSLLATGLFVKKDTYSLELKTNQYNGLFHGGGWHQLGIQAIAVAAITAWTIVTSAILLVVVQATVGLRLSLKAELLGSDIVEHGVGQFFYDKKSGAIKIPEHSSSNSSNGVTGGVRPNGVSQEELLNAPVTDGNGNHAGVSPKTCLGQMLRRMSKTRPGRFLKAVRKPKSKQRAGKSKTEHAGAQRFGERRVSSLPGFWNPETGRVSGDGLFVVSGQLDRNFYLDDGRENGALPEGGLTQGSECADTRFYRCQCCGSQESVSRSWGLQTRSFSAQTQQTYL</sequence>
<feature type="transmembrane region" description="Helical" evidence="8">
    <location>
        <begin position="188"/>
        <end position="205"/>
    </location>
</feature>
<protein>
    <recommendedName>
        <fullName evidence="8">Ammonium transporter</fullName>
    </recommendedName>
</protein>
<feature type="transmembrane region" description="Helical" evidence="8">
    <location>
        <begin position="263"/>
        <end position="282"/>
    </location>
</feature>
<feature type="region of interest" description="Disordered" evidence="9">
    <location>
        <begin position="628"/>
        <end position="653"/>
    </location>
</feature>
<gene>
    <name evidence="11" type="ORF">BaRGS_00027443</name>
</gene>
<feature type="transmembrane region" description="Helical" evidence="8">
    <location>
        <begin position="400"/>
        <end position="421"/>
    </location>
</feature>
<comment type="caution">
    <text evidence="11">The sequence shown here is derived from an EMBL/GenBank/DDBJ whole genome shotgun (WGS) entry which is preliminary data.</text>
</comment>
<evidence type="ECO:0000256" key="7">
    <source>
        <dbReference type="ARBA" id="ARBA00023177"/>
    </source>
</evidence>
<reference evidence="11 12" key="1">
    <citation type="journal article" date="2023" name="Sci. Data">
        <title>Genome assembly of the Korean intertidal mud-creeper Batillaria attramentaria.</title>
        <authorList>
            <person name="Patra A.K."/>
            <person name="Ho P.T."/>
            <person name="Jun S."/>
            <person name="Lee S.J."/>
            <person name="Kim Y."/>
            <person name="Won Y.J."/>
        </authorList>
    </citation>
    <scope>NUCLEOTIDE SEQUENCE [LARGE SCALE GENOMIC DNA]</scope>
    <source>
        <strain evidence="11">Wonlab-2016</strain>
    </source>
</reference>
<feature type="compositionally biased region" description="Basic residues" evidence="9">
    <location>
        <begin position="628"/>
        <end position="640"/>
    </location>
</feature>
<feature type="compositionally biased region" description="Basic and acidic residues" evidence="9">
    <location>
        <begin position="641"/>
        <end position="653"/>
    </location>
</feature>
<feature type="transmembrane region" description="Helical" evidence="8">
    <location>
        <begin position="453"/>
        <end position="474"/>
    </location>
</feature>
<dbReference type="GO" id="GO:0072488">
    <property type="term" value="P:ammonium transmembrane transport"/>
    <property type="evidence" value="ECO:0007669"/>
    <property type="project" value="UniProtKB-KW"/>
</dbReference>
<evidence type="ECO:0000313" key="12">
    <source>
        <dbReference type="Proteomes" id="UP001519460"/>
    </source>
</evidence>
<dbReference type="EMBL" id="JACVVK020000264">
    <property type="protein sequence ID" value="KAK7481363.1"/>
    <property type="molecule type" value="Genomic_DNA"/>
</dbReference>
<evidence type="ECO:0000256" key="6">
    <source>
        <dbReference type="ARBA" id="ARBA00023136"/>
    </source>
</evidence>
<organism evidence="11 12">
    <name type="scientific">Batillaria attramentaria</name>
    <dbReference type="NCBI Taxonomy" id="370345"/>
    <lineage>
        <taxon>Eukaryota</taxon>
        <taxon>Metazoa</taxon>
        <taxon>Spiralia</taxon>
        <taxon>Lophotrochozoa</taxon>
        <taxon>Mollusca</taxon>
        <taxon>Gastropoda</taxon>
        <taxon>Caenogastropoda</taxon>
        <taxon>Sorbeoconcha</taxon>
        <taxon>Cerithioidea</taxon>
        <taxon>Batillariidae</taxon>
        <taxon>Batillaria</taxon>
    </lineage>
</organism>
<name>A0ABD0K3D7_9CAEN</name>
<dbReference type="AlphaFoldDB" id="A0ABD0K3D7"/>